<sequence>MKFCEGRRELRRSRYAASGTTLPALKAYRILNIAQFSLFAAGLIPLAGDISPQPGPSFQLKNSGLSFGPKSRGLARAHLNIRSLLHKIDQVNLIMGGVKSFDILSFSETWLNDSVTDDEILMPGYSCVRRDRQGKVLDNTINKVAEEVLSTDEMEERQPKIQGYRCNDVDNPASFTPVVNFLR</sequence>
<proteinExistence type="predicted"/>
<keyword evidence="2" id="KW-1185">Reference proteome</keyword>
<name>A0A2B4RCE7_STYPI</name>
<evidence type="ECO:0000313" key="2">
    <source>
        <dbReference type="Proteomes" id="UP000225706"/>
    </source>
</evidence>
<evidence type="ECO:0000313" key="1">
    <source>
        <dbReference type="EMBL" id="PFX14826.1"/>
    </source>
</evidence>
<dbReference type="AlphaFoldDB" id="A0A2B4RCE7"/>
<dbReference type="Proteomes" id="UP000225706">
    <property type="component" value="Unassembled WGS sequence"/>
</dbReference>
<protein>
    <submittedName>
        <fullName evidence="1">Uncharacterized protein</fullName>
    </submittedName>
</protein>
<gene>
    <name evidence="1" type="ORF">AWC38_SpisGene20987</name>
</gene>
<reference evidence="2" key="1">
    <citation type="journal article" date="2017" name="bioRxiv">
        <title>Comparative analysis of the genomes of Stylophora pistillata and Acropora digitifera provides evidence for extensive differences between species of corals.</title>
        <authorList>
            <person name="Voolstra C.R."/>
            <person name="Li Y."/>
            <person name="Liew Y.J."/>
            <person name="Baumgarten S."/>
            <person name="Zoccola D."/>
            <person name="Flot J.-F."/>
            <person name="Tambutte S."/>
            <person name="Allemand D."/>
            <person name="Aranda M."/>
        </authorList>
    </citation>
    <scope>NUCLEOTIDE SEQUENCE [LARGE SCALE GENOMIC DNA]</scope>
</reference>
<organism evidence="1 2">
    <name type="scientific">Stylophora pistillata</name>
    <name type="common">Smooth cauliflower coral</name>
    <dbReference type="NCBI Taxonomy" id="50429"/>
    <lineage>
        <taxon>Eukaryota</taxon>
        <taxon>Metazoa</taxon>
        <taxon>Cnidaria</taxon>
        <taxon>Anthozoa</taxon>
        <taxon>Hexacorallia</taxon>
        <taxon>Scleractinia</taxon>
        <taxon>Astrocoeniina</taxon>
        <taxon>Pocilloporidae</taxon>
        <taxon>Stylophora</taxon>
    </lineage>
</organism>
<accession>A0A2B4RCE7</accession>
<comment type="caution">
    <text evidence="1">The sequence shown here is derived from an EMBL/GenBank/DDBJ whole genome shotgun (WGS) entry which is preliminary data.</text>
</comment>
<dbReference type="EMBL" id="LSMT01000722">
    <property type="protein sequence ID" value="PFX14826.1"/>
    <property type="molecule type" value="Genomic_DNA"/>
</dbReference>